<dbReference type="EMBL" id="BT079208">
    <property type="protein sequence ID" value="ACO13632.1"/>
    <property type="molecule type" value="mRNA"/>
</dbReference>
<dbReference type="SMART" id="SM00034">
    <property type="entry name" value="CLECT"/>
    <property type="match status" value="1"/>
</dbReference>
<reference evidence="4" key="2">
    <citation type="submission" date="2010-07" db="EMBL/GenBank/DDBJ databases">
        <title>Esox lucius ESTs and full-length cDNAs.</title>
        <authorList>
            <consortium name="cGRASP (B.F. Koop &amp; W.S. Davidson)"/>
            <person name="Leong J."/>
            <person name="Jantzen S."/>
            <person name="Cooper G."/>
            <person name="Davidson W.S."/>
            <person name="Koop B.F."/>
        </authorList>
    </citation>
    <scope>NUCLEOTIDE SEQUENCE</scope>
    <source>
        <tissue evidence="4">Head kidney</tissue>
    </source>
</reference>
<evidence type="ECO:0000256" key="1">
    <source>
        <dbReference type="ARBA" id="ARBA00022734"/>
    </source>
</evidence>
<dbReference type="InterPro" id="IPR050111">
    <property type="entry name" value="C-type_lectin/snaclec_domain"/>
</dbReference>
<dbReference type="Bgee" id="ENSELUG00000026163">
    <property type="expression patterns" value="Expressed in mesonephros and 12 other cell types or tissues"/>
</dbReference>
<keyword evidence="1 4" id="KW-0430">Lectin</keyword>
<feature type="domain" description="C-type lectin" evidence="3">
    <location>
        <begin position="97"/>
        <end position="211"/>
    </location>
</feature>
<keyword evidence="2" id="KW-1133">Transmembrane helix</keyword>
<dbReference type="AlphaFoldDB" id="C1BX79"/>
<dbReference type="PANTHER" id="PTHR22803">
    <property type="entry name" value="MANNOSE, PHOSPHOLIPASE, LECTIN RECEPTOR RELATED"/>
    <property type="match status" value="1"/>
</dbReference>
<gene>
    <name evidence="4" type="primary">CLC4E</name>
</gene>
<dbReference type="SUPFAM" id="SSF56436">
    <property type="entry name" value="C-type lectin-like"/>
    <property type="match status" value="1"/>
</dbReference>
<dbReference type="RefSeq" id="NP_001297901.1">
    <property type="nucleotide sequence ID" value="NM_001310972.1"/>
</dbReference>
<dbReference type="InterPro" id="IPR001304">
    <property type="entry name" value="C-type_lectin-like"/>
</dbReference>
<protein>
    <submittedName>
        <fullName evidence="4">C-type lectin domain family 4 member E</fullName>
    </submittedName>
</protein>
<evidence type="ECO:0000259" key="3">
    <source>
        <dbReference type="PROSITE" id="PS50041"/>
    </source>
</evidence>
<keyword evidence="2" id="KW-0812">Transmembrane</keyword>
<proteinExistence type="evidence at transcript level"/>
<dbReference type="OMA" id="GHRTWIG"/>
<dbReference type="GO" id="GO:0030246">
    <property type="term" value="F:carbohydrate binding"/>
    <property type="evidence" value="ECO:0007669"/>
    <property type="project" value="UniProtKB-KW"/>
</dbReference>
<evidence type="ECO:0000313" key="4">
    <source>
        <dbReference type="EMBL" id="ACO13632.1"/>
    </source>
</evidence>
<dbReference type="CDD" id="cd03590">
    <property type="entry name" value="CLECT_DC-SIGN_like"/>
    <property type="match status" value="1"/>
</dbReference>
<dbReference type="InterPro" id="IPR033989">
    <property type="entry name" value="CD209-like_CTLD"/>
</dbReference>
<organism evidence="4">
    <name type="scientific">Esox lucius</name>
    <name type="common">Northern pike</name>
    <dbReference type="NCBI Taxonomy" id="8010"/>
    <lineage>
        <taxon>Eukaryota</taxon>
        <taxon>Metazoa</taxon>
        <taxon>Chordata</taxon>
        <taxon>Craniata</taxon>
        <taxon>Vertebrata</taxon>
        <taxon>Euteleostomi</taxon>
        <taxon>Actinopterygii</taxon>
        <taxon>Neopterygii</taxon>
        <taxon>Teleostei</taxon>
        <taxon>Protacanthopterygii</taxon>
        <taxon>Esociformes</taxon>
        <taxon>Esocidae</taxon>
        <taxon>Esox</taxon>
    </lineage>
</organism>
<evidence type="ECO:0000256" key="2">
    <source>
        <dbReference type="SAM" id="Phobius"/>
    </source>
</evidence>
<dbReference type="GeneID" id="105029018"/>
<dbReference type="Pfam" id="PF00059">
    <property type="entry name" value="Lectin_C"/>
    <property type="match status" value="1"/>
</dbReference>
<dbReference type="Gene3D" id="3.10.100.10">
    <property type="entry name" value="Mannose-Binding Protein A, subunit A"/>
    <property type="match status" value="1"/>
</dbReference>
<dbReference type="KEGG" id="els:105029018"/>
<name>C1BX79_ESOLU</name>
<dbReference type="InterPro" id="IPR016187">
    <property type="entry name" value="CTDL_fold"/>
</dbReference>
<dbReference type="InterPro" id="IPR016186">
    <property type="entry name" value="C-type_lectin-like/link_sf"/>
</dbReference>
<keyword evidence="2" id="KW-0472">Membrane</keyword>
<sequence length="219" mass="24768">MMRVTEASSTDQDCEQGYVTKQDIRESSGPAQHSGTRVYILVGVSFGLLCVLQVTLNVSLNLVYSYKNVTDLRQTTYNTLLCKKDICKACPQDWKRFGCSCYYISTVLKSWTDSRQDCLDRGGDLVIINSREEQAFIKSFNYRAWIGLSGREVKRSWRWVDGTPLTTSYWEDGEPNNAGGEEDSVLVRRIDVPLAAWNDVSCDHENSFICEGTVGEINQ</sequence>
<feature type="transmembrane region" description="Helical" evidence="2">
    <location>
        <begin position="38"/>
        <end position="64"/>
    </location>
</feature>
<accession>C1BX79</accession>
<dbReference type="PROSITE" id="PS50041">
    <property type="entry name" value="C_TYPE_LECTIN_2"/>
    <property type="match status" value="1"/>
</dbReference>
<dbReference type="OrthoDB" id="6337382at2759"/>
<reference evidence="4" key="1">
    <citation type="journal article" date="2010" name="BMC Genomics">
        <title>Salmo salar and Esox lucius full-length cDNA sequences reveal changes in evolutionary pressures on a post-tetraploidization genome.</title>
        <authorList>
            <person name="Leong J.S."/>
            <person name="Jantzen S.G."/>
            <person name="von Schalburg K.R."/>
            <person name="Cooper G.A."/>
            <person name="Messmer A.M."/>
            <person name="Liao N.Y."/>
            <person name="Munro S."/>
            <person name="Moore R."/>
            <person name="Holt R.A."/>
            <person name="Jones S.J."/>
            <person name="Davidson W.S."/>
            <person name="Koop B.F."/>
        </authorList>
    </citation>
    <scope>NUCLEOTIDE SEQUENCE</scope>
    <source>
        <tissue evidence="4">Head kidney</tissue>
    </source>
</reference>